<protein>
    <recommendedName>
        <fullName evidence="3">Amino acid permease</fullName>
    </recommendedName>
</protein>
<keyword evidence="1" id="KW-0472">Membrane</keyword>
<reference evidence="2" key="1">
    <citation type="submission" date="2018-06" db="EMBL/GenBank/DDBJ databases">
        <authorList>
            <person name="Zhirakovskaya E."/>
        </authorList>
    </citation>
    <scope>NUCLEOTIDE SEQUENCE</scope>
</reference>
<feature type="transmembrane region" description="Helical" evidence="1">
    <location>
        <begin position="66"/>
        <end position="86"/>
    </location>
</feature>
<feature type="transmembrane region" description="Helical" evidence="1">
    <location>
        <begin position="6"/>
        <end position="27"/>
    </location>
</feature>
<feature type="non-terminal residue" evidence="2">
    <location>
        <position position="1"/>
    </location>
</feature>
<keyword evidence="1" id="KW-1133">Transmembrane helix</keyword>
<proteinExistence type="predicted"/>
<evidence type="ECO:0000313" key="2">
    <source>
        <dbReference type="EMBL" id="VAW19390.1"/>
    </source>
</evidence>
<evidence type="ECO:0000256" key="1">
    <source>
        <dbReference type="SAM" id="Phobius"/>
    </source>
</evidence>
<dbReference type="Gene3D" id="1.20.1740.10">
    <property type="entry name" value="Amino acid/polyamine transporter I"/>
    <property type="match status" value="1"/>
</dbReference>
<sequence length="92" mass="10263">NLSDLTAISSFASSTFLLIFASINLSAFRLSRRIGINPALPLAGIVLTVLSWLVLNFYLWQQNRGSMIWIALFYLGTIVLEILFSLTRKRGG</sequence>
<feature type="transmembrane region" description="Helical" evidence="1">
    <location>
        <begin position="39"/>
        <end position="60"/>
    </location>
</feature>
<name>A0A3B0TRP9_9ZZZZ</name>
<evidence type="ECO:0008006" key="3">
    <source>
        <dbReference type="Google" id="ProtNLM"/>
    </source>
</evidence>
<gene>
    <name evidence="2" type="ORF">MNBD_ALPHA12-888</name>
</gene>
<keyword evidence="1" id="KW-0812">Transmembrane</keyword>
<dbReference type="AlphaFoldDB" id="A0A3B0TRP9"/>
<dbReference type="EMBL" id="UOEO01000111">
    <property type="protein sequence ID" value="VAW19390.1"/>
    <property type="molecule type" value="Genomic_DNA"/>
</dbReference>
<organism evidence="2">
    <name type="scientific">hydrothermal vent metagenome</name>
    <dbReference type="NCBI Taxonomy" id="652676"/>
    <lineage>
        <taxon>unclassified sequences</taxon>
        <taxon>metagenomes</taxon>
        <taxon>ecological metagenomes</taxon>
    </lineage>
</organism>
<accession>A0A3B0TRP9</accession>